<accession>A0A0A9FWL4</accession>
<dbReference type="EMBL" id="GBRH01181254">
    <property type="protein sequence ID" value="JAE16642.1"/>
    <property type="molecule type" value="Transcribed_RNA"/>
</dbReference>
<organism evidence="1">
    <name type="scientific">Arundo donax</name>
    <name type="common">Giant reed</name>
    <name type="synonym">Donax arundinaceus</name>
    <dbReference type="NCBI Taxonomy" id="35708"/>
    <lineage>
        <taxon>Eukaryota</taxon>
        <taxon>Viridiplantae</taxon>
        <taxon>Streptophyta</taxon>
        <taxon>Embryophyta</taxon>
        <taxon>Tracheophyta</taxon>
        <taxon>Spermatophyta</taxon>
        <taxon>Magnoliopsida</taxon>
        <taxon>Liliopsida</taxon>
        <taxon>Poales</taxon>
        <taxon>Poaceae</taxon>
        <taxon>PACMAD clade</taxon>
        <taxon>Arundinoideae</taxon>
        <taxon>Arundineae</taxon>
        <taxon>Arundo</taxon>
    </lineage>
</organism>
<reference evidence="1" key="1">
    <citation type="submission" date="2014-09" db="EMBL/GenBank/DDBJ databases">
        <authorList>
            <person name="Magalhaes I.L.F."/>
            <person name="Oliveira U."/>
            <person name="Santos F.R."/>
            <person name="Vidigal T.H.D.A."/>
            <person name="Brescovit A.D."/>
            <person name="Santos A.J."/>
        </authorList>
    </citation>
    <scope>NUCLEOTIDE SEQUENCE</scope>
    <source>
        <tissue evidence="1">Shoot tissue taken approximately 20 cm above the soil surface</tissue>
    </source>
</reference>
<evidence type="ECO:0000313" key="1">
    <source>
        <dbReference type="EMBL" id="JAE16642.1"/>
    </source>
</evidence>
<sequence length="23" mass="2637">MAKTGKKENFLISPSCFNIFTEM</sequence>
<reference evidence="1" key="2">
    <citation type="journal article" date="2015" name="Data Brief">
        <title>Shoot transcriptome of the giant reed, Arundo donax.</title>
        <authorList>
            <person name="Barrero R.A."/>
            <person name="Guerrero F.D."/>
            <person name="Moolhuijzen P."/>
            <person name="Goolsby J.A."/>
            <person name="Tidwell J."/>
            <person name="Bellgard S.E."/>
            <person name="Bellgard M.I."/>
        </authorList>
    </citation>
    <scope>NUCLEOTIDE SEQUENCE</scope>
    <source>
        <tissue evidence="1">Shoot tissue taken approximately 20 cm above the soil surface</tissue>
    </source>
</reference>
<dbReference type="AlphaFoldDB" id="A0A0A9FWL4"/>
<protein>
    <submittedName>
        <fullName evidence="1">Uncharacterized protein</fullName>
    </submittedName>
</protein>
<name>A0A0A9FWL4_ARUDO</name>
<proteinExistence type="predicted"/>